<dbReference type="Proteomes" id="UP000235371">
    <property type="component" value="Unassembled WGS sequence"/>
</dbReference>
<feature type="region of interest" description="Disordered" evidence="1">
    <location>
        <begin position="1"/>
        <end position="57"/>
    </location>
</feature>
<dbReference type="SMART" id="SM00353">
    <property type="entry name" value="HLH"/>
    <property type="match status" value="1"/>
</dbReference>
<protein>
    <recommendedName>
        <fullName evidence="2">BHLH domain-containing protein</fullName>
    </recommendedName>
</protein>
<feature type="compositionally biased region" description="Acidic residues" evidence="1">
    <location>
        <begin position="154"/>
        <end position="170"/>
    </location>
</feature>
<feature type="domain" description="BHLH" evidence="2">
    <location>
        <begin position="244"/>
        <end position="310"/>
    </location>
</feature>
<reference evidence="3 4" key="1">
    <citation type="submission" date="2016-04" db="EMBL/GenBank/DDBJ databases">
        <title>A degradative enzymes factory behind the ericoid mycorrhizal symbiosis.</title>
        <authorList>
            <consortium name="DOE Joint Genome Institute"/>
            <person name="Martino E."/>
            <person name="Morin E."/>
            <person name="Grelet G."/>
            <person name="Kuo A."/>
            <person name="Kohler A."/>
            <person name="Daghino S."/>
            <person name="Barry K."/>
            <person name="Choi C."/>
            <person name="Cichocki N."/>
            <person name="Clum A."/>
            <person name="Copeland A."/>
            <person name="Hainaut M."/>
            <person name="Haridas S."/>
            <person name="Labutti K."/>
            <person name="Lindquist E."/>
            <person name="Lipzen A."/>
            <person name="Khouja H.-R."/>
            <person name="Murat C."/>
            <person name="Ohm R."/>
            <person name="Olson A."/>
            <person name="Spatafora J."/>
            <person name="Veneault-Fourrey C."/>
            <person name="Henrissat B."/>
            <person name="Grigoriev I."/>
            <person name="Martin F."/>
            <person name="Perotto S."/>
        </authorList>
    </citation>
    <scope>NUCLEOTIDE SEQUENCE [LARGE SCALE GENOMIC DNA]</scope>
    <source>
        <strain evidence="3 4">E</strain>
    </source>
</reference>
<feature type="compositionally biased region" description="Polar residues" evidence="1">
    <location>
        <begin position="127"/>
        <end position="145"/>
    </location>
</feature>
<dbReference type="STRING" id="1095630.A0A2J6TQS0"/>
<name>A0A2J6TQS0_9HELO</name>
<dbReference type="PANTHER" id="PTHR47336:SF2">
    <property type="entry name" value="TRANSCRIPTION FACTOR HMS1-RELATED"/>
    <property type="match status" value="1"/>
</dbReference>
<organism evidence="3 4">
    <name type="scientific">Hyaloscypha bicolor E</name>
    <dbReference type="NCBI Taxonomy" id="1095630"/>
    <lineage>
        <taxon>Eukaryota</taxon>
        <taxon>Fungi</taxon>
        <taxon>Dikarya</taxon>
        <taxon>Ascomycota</taxon>
        <taxon>Pezizomycotina</taxon>
        <taxon>Leotiomycetes</taxon>
        <taxon>Helotiales</taxon>
        <taxon>Hyaloscyphaceae</taxon>
        <taxon>Hyaloscypha</taxon>
        <taxon>Hyaloscypha bicolor</taxon>
    </lineage>
</organism>
<dbReference type="SUPFAM" id="SSF47459">
    <property type="entry name" value="HLH, helix-loop-helix DNA-binding domain"/>
    <property type="match status" value="1"/>
</dbReference>
<dbReference type="PANTHER" id="PTHR47336">
    <property type="entry name" value="TRANSCRIPTION FACTOR HMS1-RELATED"/>
    <property type="match status" value="1"/>
</dbReference>
<accession>A0A2J6TQS0</accession>
<proteinExistence type="predicted"/>
<sequence length="347" mass="38873">MEWNSFDVTQQRRYYTRGQPPNEHNVGDLGDLSPYPQHQYARREHSDPAQSHWTPPAWPNTGLSRTLMLNSSLGPQFPSLNVPQNIFDVAFQQTAPWTPVSSSNPNGTLANLTLPFPASDSIFTNRTSSIMMNPTTAGASLSSSRGLEKTPIESNDDDDDDDDDDEEELNDTTNPKPTVTSPKADAFHKVAWGTKRDSEPKSATPPKGNKRSVNSRRTPREPIGKAASASNKSNSDSESNHRSKSRLNHDQTEKRYRNRLNYQFDNLLSAIPARLIAESEGSIGGPDDRREKRVNKAEVLILAKRHIEELERKQWEFKAENRRLAARVKEFEEAWTRGGGGGNPLMP</sequence>
<dbReference type="Pfam" id="PF00010">
    <property type="entry name" value="HLH"/>
    <property type="match status" value="1"/>
</dbReference>
<evidence type="ECO:0000313" key="3">
    <source>
        <dbReference type="EMBL" id="PMD65363.1"/>
    </source>
</evidence>
<feature type="compositionally biased region" description="Polar residues" evidence="1">
    <location>
        <begin position="171"/>
        <end position="181"/>
    </location>
</feature>
<dbReference type="RefSeq" id="XP_024742267.1">
    <property type="nucleotide sequence ID" value="XM_024886370.1"/>
</dbReference>
<evidence type="ECO:0000313" key="4">
    <source>
        <dbReference type="Proteomes" id="UP000235371"/>
    </source>
</evidence>
<dbReference type="GeneID" id="36594447"/>
<dbReference type="GO" id="GO:0046983">
    <property type="term" value="F:protein dimerization activity"/>
    <property type="evidence" value="ECO:0007669"/>
    <property type="project" value="InterPro"/>
</dbReference>
<keyword evidence="4" id="KW-1185">Reference proteome</keyword>
<dbReference type="InterPro" id="IPR036638">
    <property type="entry name" value="HLH_DNA-bd_sf"/>
</dbReference>
<feature type="compositionally biased region" description="Low complexity" evidence="1">
    <location>
        <begin position="226"/>
        <end position="237"/>
    </location>
</feature>
<feature type="region of interest" description="Disordered" evidence="1">
    <location>
        <begin position="127"/>
        <end position="254"/>
    </location>
</feature>
<dbReference type="InParanoid" id="A0A2J6TQS0"/>
<evidence type="ECO:0000259" key="2">
    <source>
        <dbReference type="PROSITE" id="PS50888"/>
    </source>
</evidence>
<dbReference type="InterPro" id="IPR011598">
    <property type="entry name" value="bHLH_dom"/>
</dbReference>
<evidence type="ECO:0000256" key="1">
    <source>
        <dbReference type="SAM" id="MobiDB-lite"/>
    </source>
</evidence>
<feature type="compositionally biased region" description="Polar residues" evidence="1">
    <location>
        <begin position="1"/>
        <end position="13"/>
    </location>
</feature>
<gene>
    <name evidence="3" type="ORF">K444DRAFT_659606</name>
</gene>
<dbReference type="PROSITE" id="PS50888">
    <property type="entry name" value="BHLH"/>
    <property type="match status" value="1"/>
</dbReference>
<dbReference type="AlphaFoldDB" id="A0A2J6TQS0"/>
<dbReference type="OrthoDB" id="3542681at2759"/>
<dbReference type="EMBL" id="KZ613746">
    <property type="protein sequence ID" value="PMD65363.1"/>
    <property type="molecule type" value="Genomic_DNA"/>
</dbReference>
<dbReference type="Gene3D" id="4.10.280.10">
    <property type="entry name" value="Helix-loop-helix DNA-binding domain"/>
    <property type="match status" value="1"/>
</dbReference>
<dbReference type="InterPro" id="IPR052099">
    <property type="entry name" value="Regulatory_TF_Diverse"/>
</dbReference>